<dbReference type="AlphaFoldDB" id="A0A085WEQ0"/>
<dbReference type="STRING" id="394096.DB31_1228"/>
<evidence type="ECO:0000313" key="2">
    <source>
        <dbReference type="EMBL" id="KFE66163.1"/>
    </source>
</evidence>
<organism evidence="2 3">
    <name type="scientific">Hyalangium minutum</name>
    <dbReference type="NCBI Taxonomy" id="394096"/>
    <lineage>
        <taxon>Bacteria</taxon>
        <taxon>Pseudomonadati</taxon>
        <taxon>Myxococcota</taxon>
        <taxon>Myxococcia</taxon>
        <taxon>Myxococcales</taxon>
        <taxon>Cystobacterineae</taxon>
        <taxon>Archangiaceae</taxon>
        <taxon>Hyalangium</taxon>
    </lineage>
</organism>
<reference evidence="2 3" key="1">
    <citation type="submission" date="2014-04" db="EMBL/GenBank/DDBJ databases">
        <title>Genome assembly of Hyalangium minutum DSM 14724.</title>
        <authorList>
            <person name="Sharma G."/>
            <person name="Subramanian S."/>
        </authorList>
    </citation>
    <scope>NUCLEOTIDE SEQUENCE [LARGE SCALE GENOMIC DNA]</scope>
    <source>
        <strain evidence="2 3">DSM 14724</strain>
    </source>
</reference>
<evidence type="ECO:0000256" key="1">
    <source>
        <dbReference type="SAM" id="MobiDB-lite"/>
    </source>
</evidence>
<feature type="compositionally biased region" description="Basic and acidic residues" evidence="1">
    <location>
        <begin position="80"/>
        <end position="91"/>
    </location>
</feature>
<comment type="caution">
    <text evidence="2">The sequence shown here is derived from an EMBL/GenBank/DDBJ whole genome shotgun (WGS) entry which is preliminary data.</text>
</comment>
<sequence>MRGRTAAAARVRTRQRHRDRLGKCPAGRLDPRRRRRGVLLGRRLVPTSAGTDHLQEEQRRDRFERPTRFPHHAQLPTQKRRAESHSRESVGKRPRGHSSPTRDASRGCLESSVSPALRSDATWASAAPESEAWEFPGGPCFRWFRRYGTVAPAPSPRIRVPLELPR</sequence>
<feature type="compositionally biased region" description="Low complexity" evidence="1">
    <location>
        <begin position="1"/>
        <end position="10"/>
    </location>
</feature>
<dbReference type="Proteomes" id="UP000028725">
    <property type="component" value="Unassembled WGS sequence"/>
</dbReference>
<evidence type="ECO:0000313" key="3">
    <source>
        <dbReference type="Proteomes" id="UP000028725"/>
    </source>
</evidence>
<protein>
    <submittedName>
        <fullName evidence="2">Uncharacterized protein</fullName>
    </submittedName>
</protein>
<feature type="compositionally biased region" description="Basic and acidic residues" evidence="1">
    <location>
        <begin position="53"/>
        <end position="67"/>
    </location>
</feature>
<feature type="compositionally biased region" description="Basic residues" evidence="1">
    <location>
        <begin position="11"/>
        <end position="20"/>
    </location>
</feature>
<accession>A0A085WEQ0</accession>
<gene>
    <name evidence="2" type="ORF">DB31_1228</name>
</gene>
<proteinExistence type="predicted"/>
<feature type="region of interest" description="Disordered" evidence="1">
    <location>
        <begin position="1"/>
        <end position="136"/>
    </location>
</feature>
<feature type="compositionally biased region" description="Low complexity" evidence="1">
    <location>
        <begin position="121"/>
        <end position="134"/>
    </location>
</feature>
<keyword evidence="3" id="KW-1185">Reference proteome</keyword>
<name>A0A085WEQ0_9BACT</name>
<dbReference type="EMBL" id="JMCB01000011">
    <property type="protein sequence ID" value="KFE66163.1"/>
    <property type="molecule type" value="Genomic_DNA"/>
</dbReference>